<dbReference type="GO" id="GO:0000124">
    <property type="term" value="C:SAGA complex"/>
    <property type="evidence" value="ECO:0007669"/>
    <property type="project" value="TreeGrafter"/>
</dbReference>
<comment type="caution">
    <text evidence="6">The sequence shown here is derived from an EMBL/GenBank/DDBJ whole genome shotgun (WGS) entry which is preliminary data.</text>
</comment>
<name>A0A8J4ASB5_9CHLO</name>
<reference evidence="6" key="1">
    <citation type="journal article" date="2021" name="Proc. Natl. Acad. Sci. U.S.A.">
        <title>Three genomes in the algal genus Volvox reveal the fate of a haploid sex-determining region after a transition to homothallism.</title>
        <authorList>
            <person name="Yamamoto K."/>
            <person name="Hamaji T."/>
            <person name="Kawai-Toyooka H."/>
            <person name="Matsuzaki R."/>
            <person name="Takahashi F."/>
            <person name="Nishimura Y."/>
            <person name="Kawachi M."/>
            <person name="Noguchi H."/>
            <person name="Minakuchi Y."/>
            <person name="Umen J.G."/>
            <person name="Toyoda A."/>
            <person name="Nozaki H."/>
        </authorList>
    </citation>
    <scope>NUCLEOTIDE SEQUENCE</scope>
    <source>
        <strain evidence="6">NIES-3780</strain>
    </source>
</reference>
<feature type="non-terminal residue" evidence="6">
    <location>
        <position position="1125"/>
    </location>
</feature>
<dbReference type="Pfam" id="PF00454">
    <property type="entry name" value="PI3_PI4_kinase"/>
    <property type="match status" value="1"/>
</dbReference>
<dbReference type="InterPro" id="IPR036940">
    <property type="entry name" value="PI3/4_kinase_cat_sf"/>
</dbReference>
<feature type="compositionally biased region" description="Pro residues" evidence="1">
    <location>
        <begin position="1075"/>
        <end position="1093"/>
    </location>
</feature>
<gene>
    <name evidence="6" type="ORF">Vafri_2841</name>
</gene>
<dbReference type="FunFam" id="1.10.1070.11:FF:000026">
    <property type="entry name" value="Phosphotransferases/inositol or phosphatidylinositol kinase"/>
    <property type="match status" value="1"/>
</dbReference>
<dbReference type="AlphaFoldDB" id="A0A8J4ASB5"/>
<dbReference type="InterPro" id="IPR011009">
    <property type="entry name" value="Kinase-like_dom_sf"/>
</dbReference>
<dbReference type="PROSITE" id="PS51190">
    <property type="entry name" value="FATC"/>
    <property type="match status" value="1"/>
</dbReference>
<dbReference type="SUPFAM" id="SSF56112">
    <property type="entry name" value="Protein kinase-like (PK-like)"/>
    <property type="match status" value="1"/>
</dbReference>
<dbReference type="SMART" id="SM00146">
    <property type="entry name" value="PI3Kc"/>
    <property type="match status" value="1"/>
</dbReference>
<evidence type="ECO:0000313" key="6">
    <source>
        <dbReference type="EMBL" id="GIL45633.1"/>
    </source>
</evidence>
<dbReference type="PANTHER" id="PTHR11139:SF1">
    <property type="entry name" value="TRANSFORMATION_TRANSCRIPTION DOMAIN-ASSOCIATED PROTEIN"/>
    <property type="match status" value="1"/>
</dbReference>
<evidence type="ECO:0000256" key="1">
    <source>
        <dbReference type="SAM" id="MobiDB-lite"/>
    </source>
</evidence>
<evidence type="ECO:0008006" key="8">
    <source>
        <dbReference type="Google" id="ProtNLM"/>
    </source>
</evidence>
<dbReference type="Gene3D" id="1.10.1070.11">
    <property type="entry name" value="Phosphatidylinositol 3-/4-kinase, catalytic domain"/>
    <property type="match status" value="1"/>
</dbReference>
<feature type="chain" id="PRO_5035147662" description="Non-specific serine/threonine protein kinase" evidence="2">
    <location>
        <begin position="23"/>
        <end position="1125"/>
    </location>
</feature>
<dbReference type="GO" id="GO:0005634">
    <property type="term" value="C:nucleus"/>
    <property type="evidence" value="ECO:0007669"/>
    <property type="project" value="TreeGrafter"/>
</dbReference>
<dbReference type="GO" id="GO:0006281">
    <property type="term" value="P:DNA repair"/>
    <property type="evidence" value="ECO:0007669"/>
    <property type="project" value="TreeGrafter"/>
</dbReference>
<dbReference type="InterPro" id="IPR050517">
    <property type="entry name" value="DDR_Repair_Kinase"/>
</dbReference>
<dbReference type="InterPro" id="IPR014009">
    <property type="entry name" value="PIK_FAT"/>
</dbReference>
<dbReference type="Pfam" id="PF02260">
    <property type="entry name" value="FATC"/>
    <property type="match status" value="1"/>
</dbReference>
<feature type="domain" description="FAT" evidence="4">
    <location>
        <begin position="31"/>
        <end position="483"/>
    </location>
</feature>
<feature type="domain" description="FATC" evidence="5">
    <location>
        <begin position="1091"/>
        <end position="1125"/>
    </location>
</feature>
<keyword evidence="7" id="KW-1185">Reference proteome</keyword>
<dbReference type="PANTHER" id="PTHR11139">
    <property type="entry name" value="ATAXIA TELANGIECTASIA MUTATED ATM -RELATED"/>
    <property type="match status" value="1"/>
</dbReference>
<dbReference type="CDD" id="cd05163">
    <property type="entry name" value="PIKK_TRRAP"/>
    <property type="match status" value="1"/>
</dbReference>
<evidence type="ECO:0000259" key="4">
    <source>
        <dbReference type="PROSITE" id="PS51189"/>
    </source>
</evidence>
<protein>
    <recommendedName>
        <fullName evidence="8">Non-specific serine/threonine protein kinase</fullName>
    </recommendedName>
</protein>
<dbReference type="Proteomes" id="UP000747399">
    <property type="component" value="Unassembled WGS sequence"/>
</dbReference>
<accession>A0A8J4ASB5</accession>
<feature type="region of interest" description="Disordered" evidence="1">
    <location>
        <begin position="1066"/>
        <end position="1093"/>
    </location>
</feature>
<dbReference type="EMBL" id="BNCO01000003">
    <property type="protein sequence ID" value="GIL45633.1"/>
    <property type="molecule type" value="Genomic_DNA"/>
</dbReference>
<feature type="region of interest" description="Disordered" evidence="1">
    <location>
        <begin position="506"/>
        <end position="533"/>
    </location>
</feature>
<evidence type="ECO:0000259" key="3">
    <source>
        <dbReference type="PROSITE" id="PS50290"/>
    </source>
</evidence>
<dbReference type="SMART" id="SM01343">
    <property type="entry name" value="FATC"/>
    <property type="match status" value="1"/>
</dbReference>
<evidence type="ECO:0000259" key="5">
    <source>
        <dbReference type="PROSITE" id="PS51190"/>
    </source>
</evidence>
<dbReference type="InterPro" id="IPR003151">
    <property type="entry name" value="PIK-rel_kinase_FAT"/>
</dbReference>
<sequence length="1125" mass="124677">NISISFSCLVTLTCLVPTPTLAPHHASPFGGPQRTVPEQPNRGEQALWVEQWLSCCRQLNHWDLMLDYGKSTEQMEVVVDCLWRLSDWTQFREHLNSTMAKGGGMEDTPSLLMTRAYLALQEGNVQDADSQTNKALLAALHRWWALPELPSHTTHVGLLQTFQQLVELKESARILVDLAQGGGRPDHSFTDLKEIMETWRLRTPNDWESLVHWQDVLVWRNQIYNIVINGFGSMRDMAPALHQLGYKDKAWSVNRLGAVALKHRLPDTCLQMLNTMYGFNAMEVQEAFIKIKEQAEAYLDRGPVELCVGLSIISTTNLDYFQPSHQAELIRLKALMLQGLGEDDNANTAFSQSLSLCRHCPDTWLSWGAFNDRLYETSVAAAQQAQAAAQQAAQAVRQSSAQARALLPRVLHLLSFDNINGAVGNHLDKNHAEIPPWVWFMWIPQLLASLQRPEAQHVKLLLQQVSAAHPQAVYYWLRVYLLSLREVAQKAAQELAKIKAEAERRAAEAGGSGEADGNSHPSGQGEGAAGRLDPSRAVEMRAFEAGKEVMDVLRARCSALTLTLEGMLQEIGSKFVPKPEERLLAVVNALLHRCYKVPFANIAEVPALLRKELAGVCKACYSPEQAAATRAGAQGAAAKQGGAGVPSGGAGAASSNTVQRDIREAFVRDMNPDGPAFPATLGELSEQLKSWRARLQADLEDKLPPYLRLADEARILVELSLAEVEMPGQYLGGNEVAPEGIVYLECFGSAVAVVRRHCTSYRRLVLVGSDGRGRHMLVQTGQNNAQGTTDERIIQLLRLSNRLLDAHPQSRQRALAWHTPVIVPVWVQVRLMEEAPSYCTYHEAYEVNCARYGREPDMPIIAFKNRCADSRGQVSADVAQRHQVFTEVCAHIVNENVFSQYAYKSLPSSTHLWAFKKQMCAQTALSALMCHMLLVSGRSPTKILFAKDTGRLYQTDVMPVYNERGLLEKVEPVPFRLTRNLNAFFTAFGVEGVFTTTMANAAQALTARNSNANHFLALFFRDDIVAWAARRSQKQAIGMKNETLKPLVTRNVRMVMDRVQKACPVVPPEDAAASPPGPGRPPQPPQPGGVVPLPVPLLPGLTELIGAATDPKNLCRMEPTWHPWF</sequence>
<feature type="signal peptide" evidence="2">
    <location>
        <begin position="1"/>
        <end position="22"/>
    </location>
</feature>
<dbReference type="PROSITE" id="PS50290">
    <property type="entry name" value="PI3_4_KINASE_3"/>
    <property type="match status" value="1"/>
</dbReference>
<dbReference type="InterPro" id="IPR000403">
    <property type="entry name" value="PI3/4_kinase_cat_dom"/>
</dbReference>
<keyword evidence="2" id="KW-0732">Signal</keyword>
<proteinExistence type="predicted"/>
<evidence type="ECO:0000313" key="7">
    <source>
        <dbReference type="Proteomes" id="UP000747399"/>
    </source>
</evidence>
<dbReference type="InterPro" id="IPR003152">
    <property type="entry name" value="FATC_dom"/>
</dbReference>
<dbReference type="Pfam" id="PF02259">
    <property type="entry name" value="FAT"/>
    <property type="match status" value="1"/>
</dbReference>
<evidence type="ECO:0000256" key="2">
    <source>
        <dbReference type="SAM" id="SignalP"/>
    </source>
</evidence>
<dbReference type="PROSITE" id="PS51189">
    <property type="entry name" value="FAT"/>
    <property type="match status" value="1"/>
</dbReference>
<feature type="domain" description="PI3K/PI4K catalytic" evidence="3">
    <location>
        <begin position="748"/>
        <end position="1068"/>
    </location>
</feature>
<organism evidence="6 7">
    <name type="scientific">Volvox africanus</name>
    <dbReference type="NCBI Taxonomy" id="51714"/>
    <lineage>
        <taxon>Eukaryota</taxon>
        <taxon>Viridiplantae</taxon>
        <taxon>Chlorophyta</taxon>
        <taxon>core chlorophytes</taxon>
        <taxon>Chlorophyceae</taxon>
        <taxon>CS clade</taxon>
        <taxon>Chlamydomonadales</taxon>
        <taxon>Volvocaceae</taxon>
        <taxon>Volvox</taxon>
    </lineage>
</organism>
<dbReference type="GO" id="GO:0035267">
    <property type="term" value="C:NuA4 histone acetyltransferase complex"/>
    <property type="evidence" value="ECO:0007669"/>
    <property type="project" value="TreeGrafter"/>
</dbReference>
<dbReference type="GO" id="GO:0006355">
    <property type="term" value="P:regulation of DNA-templated transcription"/>
    <property type="evidence" value="ECO:0007669"/>
    <property type="project" value="TreeGrafter"/>
</dbReference>